<keyword evidence="1" id="KW-0472">Membrane</keyword>
<reference evidence="2 3" key="1">
    <citation type="submission" date="2018-06" db="EMBL/GenBank/DDBJ databases">
        <authorList>
            <consortium name="Pathogen Informatics"/>
            <person name="Doyle S."/>
        </authorList>
    </citation>
    <scope>NUCLEOTIDE SEQUENCE [LARGE SCALE GENOMIC DNA]</scope>
    <source>
        <strain evidence="2 3">NCTC13294</strain>
    </source>
</reference>
<keyword evidence="1" id="KW-1133">Transmembrane helix</keyword>
<evidence type="ECO:0008006" key="4">
    <source>
        <dbReference type="Google" id="ProtNLM"/>
    </source>
</evidence>
<dbReference type="AlphaFoldDB" id="A0A381E0U3"/>
<dbReference type="Pfam" id="PF10112">
    <property type="entry name" value="Halogen_Hydrol"/>
    <property type="match status" value="1"/>
</dbReference>
<feature type="transmembrane region" description="Helical" evidence="1">
    <location>
        <begin position="20"/>
        <end position="38"/>
    </location>
</feature>
<dbReference type="EMBL" id="UFUW01000001">
    <property type="protein sequence ID" value="SUX19502.1"/>
    <property type="molecule type" value="Genomic_DNA"/>
</dbReference>
<dbReference type="OrthoDB" id="9966543at2"/>
<feature type="transmembrane region" description="Helical" evidence="1">
    <location>
        <begin position="109"/>
        <end position="127"/>
    </location>
</feature>
<sequence>MTRDHKAIVKQQYLGIRGMALYLVQLPLWLSIPINLIFFKPLNIISAGVASALLCYAAYLTQRHYRSRRDNYVKTGQDHADEDNRLYALGFTALAAAVLAFTARPQPLFGLINALIAAGGYYLSYLYSDTPTADVRPPRDIPSALNDTLRDMLAGGYDAVEQLEHYAQRLQLLAEERGIAAQLDKIAAQARAIIKHIGTNAEHIRAARSFLIVHLGELRRISEQYIADIGNPGHSAQQTRFLTLLHDSEQAFTAQHLQLTSQQQIQLDTQMQVLREQLNPSQSHDQH</sequence>
<dbReference type="InterPro" id="IPR018770">
    <property type="entry name" value="ChloroindolylP_hydrolase"/>
</dbReference>
<organism evidence="2 3">
    <name type="scientific">Cardiobacterium valvarum</name>
    <dbReference type="NCBI Taxonomy" id="194702"/>
    <lineage>
        <taxon>Bacteria</taxon>
        <taxon>Pseudomonadati</taxon>
        <taxon>Pseudomonadota</taxon>
        <taxon>Gammaproteobacteria</taxon>
        <taxon>Cardiobacteriales</taxon>
        <taxon>Cardiobacteriaceae</taxon>
        <taxon>Cardiobacterium</taxon>
    </lineage>
</organism>
<feature type="transmembrane region" description="Helical" evidence="1">
    <location>
        <begin position="44"/>
        <end position="65"/>
    </location>
</feature>
<accession>A0A381E0U3</accession>
<dbReference type="RefSeq" id="WP_115610807.1">
    <property type="nucleotide sequence ID" value="NZ_JBHLZC010000001.1"/>
</dbReference>
<dbReference type="Proteomes" id="UP000254572">
    <property type="component" value="Unassembled WGS sequence"/>
</dbReference>
<protein>
    <recommendedName>
        <fullName evidence="4">5-bromo-4-chloroindolyl phosphate hydrolysis protein</fullName>
    </recommendedName>
</protein>
<proteinExistence type="predicted"/>
<feature type="transmembrane region" description="Helical" evidence="1">
    <location>
        <begin position="86"/>
        <end position="103"/>
    </location>
</feature>
<evidence type="ECO:0000313" key="3">
    <source>
        <dbReference type="Proteomes" id="UP000254572"/>
    </source>
</evidence>
<name>A0A381E0U3_9GAMM</name>
<keyword evidence="3" id="KW-1185">Reference proteome</keyword>
<gene>
    <name evidence="2" type="ORF">NCTC13294_00529</name>
</gene>
<keyword evidence="1" id="KW-0812">Transmembrane</keyword>
<evidence type="ECO:0000256" key="1">
    <source>
        <dbReference type="SAM" id="Phobius"/>
    </source>
</evidence>
<evidence type="ECO:0000313" key="2">
    <source>
        <dbReference type="EMBL" id="SUX19502.1"/>
    </source>
</evidence>